<comment type="caution">
    <text evidence="1">The sequence shown here is derived from an EMBL/GenBank/DDBJ whole genome shotgun (WGS) entry which is preliminary data.</text>
</comment>
<evidence type="ECO:0000313" key="2">
    <source>
        <dbReference type="Proteomes" id="UP000596902"/>
    </source>
</evidence>
<protein>
    <submittedName>
        <fullName evidence="1">Uncharacterized protein</fullName>
    </submittedName>
</protein>
<dbReference type="GeneID" id="62204161"/>
<keyword evidence="2" id="KW-1185">Reference proteome</keyword>
<name>A0A8H7EHZ8_9PLEO</name>
<evidence type="ECO:0000313" key="1">
    <source>
        <dbReference type="EMBL" id="KAF7676431.1"/>
    </source>
</evidence>
<gene>
    <name evidence="1" type="ORF">GT037_005936</name>
</gene>
<proteinExistence type="predicted"/>
<sequence>MDLLLLLRRIKQHPNNIAAIASTASGTPTPSPIFSRLVRPESLDAGARGSVVELGVAEELDGDGEVEKIVEDAEEDSEDDARLDVSLKRLVEDGIGVGVVLKLSDPDVLEESTALVDSVSITDESVFEAAPVGTSVADAVTSVGNASLAGGAAVAGPNSCMK</sequence>
<dbReference type="Proteomes" id="UP000596902">
    <property type="component" value="Unassembled WGS sequence"/>
</dbReference>
<dbReference type="RefSeq" id="XP_038786672.1">
    <property type="nucleotide sequence ID" value="XM_038930983.1"/>
</dbReference>
<organism evidence="1 2">
    <name type="scientific">Alternaria burnsii</name>
    <dbReference type="NCBI Taxonomy" id="1187904"/>
    <lineage>
        <taxon>Eukaryota</taxon>
        <taxon>Fungi</taxon>
        <taxon>Dikarya</taxon>
        <taxon>Ascomycota</taxon>
        <taxon>Pezizomycotina</taxon>
        <taxon>Dothideomycetes</taxon>
        <taxon>Pleosporomycetidae</taxon>
        <taxon>Pleosporales</taxon>
        <taxon>Pleosporineae</taxon>
        <taxon>Pleosporaceae</taxon>
        <taxon>Alternaria</taxon>
        <taxon>Alternaria sect. Alternaria</taxon>
    </lineage>
</organism>
<accession>A0A8H7EHZ8</accession>
<dbReference type="EMBL" id="JAAABM010000007">
    <property type="protein sequence ID" value="KAF7676431.1"/>
    <property type="molecule type" value="Genomic_DNA"/>
</dbReference>
<reference evidence="1" key="1">
    <citation type="submission" date="2020-01" db="EMBL/GenBank/DDBJ databases">
        <authorList>
            <person name="Feng Z.H.Z."/>
        </authorList>
    </citation>
    <scope>NUCLEOTIDE SEQUENCE</scope>
    <source>
        <strain evidence="1">CBS107.38</strain>
    </source>
</reference>
<reference evidence="1" key="2">
    <citation type="submission" date="2020-08" db="EMBL/GenBank/DDBJ databases">
        <title>Draft Genome Sequence of Cumin Blight Pathogen Alternaria burnsii.</title>
        <authorList>
            <person name="Feng Z."/>
        </authorList>
    </citation>
    <scope>NUCLEOTIDE SEQUENCE</scope>
    <source>
        <strain evidence="1">CBS107.38</strain>
    </source>
</reference>
<dbReference type="AlphaFoldDB" id="A0A8H7EHZ8"/>